<gene>
    <name evidence="2" type="ORF">AWZ03_005748</name>
</gene>
<feature type="compositionally biased region" description="Low complexity" evidence="1">
    <location>
        <begin position="75"/>
        <end position="88"/>
    </location>
</feature>
<feature type="region of interest" description="Disordered" evidence="1">
    <location>
        <begin position="115"/>
        <end position="139"/>
    </location>
</feature>
<reference evidence="2 3" key="1">
    <citation type="journal article" date="2019" name="J. Hered.">
        <title>An Improved Genome Assembly for Drosophila navojoa, the Basal Species in the mojavensis Cluster.</title>
        <authorList>
            <person name="Vanderlinde T."/>
            <person name="Dupim E.G."/>
            <person name="Nazario-Yepiz N.O."/>
            <person name="Carvalho A.B."/>
        </authorList>
    </citation>
    <scope>NUCLEOTIDE SEQUENCE [LARGE SCALE GENOMIC DNA]</scope>
    <source>
        <strain evidence="2">Navoj_Jal97</strain>
        <tissue evidence="2">Whole organism</tissue>
    </source>
</reference>
<dbReference type="AlphaFoldDB" id="A0A484BGH1"/>
<organism evidence="2 3">
    <name type="scientific">Drosophila navojoa</name>
    <name type="common">Fruit fly</name>
    <dbReference type="NCBI Taxonomy" id="7232"/>
    <lineage>
        <taxon>Eukaryota</taxon>
        <taxon>Metazoa</taxon>
        <taxon>Ecdysozoa</taxon>
        <taxon>Arthropoda</taxon>
        <taxon>Hexapoda</taxon>
        <taxon>Insecta</taxon>
        <taxon>Pterygota</taxon>
        <taxon>Neoptera</taxon>
        <taxon>Endopterygota</taxon>
        <taxon>Diptera</taxon>
        <taxon>Brachycera</taxon>
        <taxon>Muscomorpha</taxon>
        <taxon>Ephydroidea</taxon>
        <taxon>Drosophilidae</taxon>
        <taxon>Drosophila</taxon>
    </lineage>
</organism>
<feature type="compositionally biased region" description="Basic residues" evidence="1">
    <location>
        <begin position="126"/>
        <end position="139"/>
    </location>
</feature>
<evidence type="ECO:0000313" key="3">
    <source>
        <dbReference type="Proteomes" id="UP000295192"/>
    </source>
</evidence>
<evidence type="ECO:0000313" key="2">
    <source>
        <dbReference type="EMBL" id="TDG47794.1"/>
    </source>
</evidence>
<name>A0A484BGH1_DRONA</name>
<protein>
    <submittedName>
        <fullName evidence="2">Uncharacterized protein</fullName>
    </submittedName>
</protein>
<keyword evidence="3" id="KW-1185">Reference proteome</keyword>
<feature type="region of interest" description="Disordered" evidence="1">
    <location>
        <begin position="56"/>
        <end position="92"/>
    </location>
</feature>
<comment type="caution">
    <text evidence="2">The sequence shown here is derived from an EMBL/GenBank/DDBJ whole genome shotgun (WGS) entry which is preliminary data.</text>
</comment>
<dbReference type="Proteomes" id="UP000295192">
    <property type="component" value="Unassembled WGS sequence"/>
</dbReference>
<proteinExistence type="predicted"/>
<dbReference type="EMBL" id="LSRL02000039">
    <property type="protein sequence ID" value="TDG47794.1"/>
    <property type="molecule type" value="Genomic_DNA"/>
</dbReference>
<accession>A0A484BGH1</accession>
<sequence>MCSIVFGDRSYDGAALMPCTLPWPEMKDTGALIKQKWKTYKSVSLARVASAINGITQGKPWHGKPNQDGMGQDRPAQGQGQGQAPPVASCQSTQLHVARWPLAGGAGQLAAPCALSRCKSRESKQRRQQRDRRRHNTRA</sequence>
<evidence type="ECO:0000256" key="1">
    <source>
        <dbReference type="SAM" id="MobiDB-lite"/>
    </source>
</evidence>